<comment type="caution">
    <text evidence="3">The sequence shown here is derived from an EMBL/GenBank/DDBJ whole genome shotgun (WGS) entry which is preliminary data.</text>
</comment>
<evidence type="ECO:0000259" key="2">
    <source>
        <dbReference type="SMART" id="SM00385"/>
    </source>
</evidence>
<dbReference type="PANTHER" id="PTHR10177">
    <property type="entry name" value="CYCLINS"/>
    <property type="match status" value="1"/>
</dbReference>
<sequence>MNYQQNQCQHIDLIPFNNKFFCKSCGIHMPEDGSIGIKAQNFSFPGYLNPIQNLKKQWNRAVPIGSLPTEYQKQRLSLIDYMIEWSEKLKLSMNSLFLAVQFLDYFVSQKKVDPVQYRLYGATCLMLAAKSIELDERIPFISKLRRYTYLPYSTIDFRRCECQIIKQLNWNLQCTTLIDWAEAVISLGIVYEQEELCQSENVLKEKSTNILQQQNNQQQIKQDVFKEHLENVFKQPSTCPKQINEKVQEQLIKLCISILKDGSYLDKDPAELTVSAIGCARKASGLKNSIPKCLFELLENVEPKFLENLTDHFIKQVKQPTSVLGRAFTTDLDFFSLQNYKHRIA</sequence>
<dbReference type="InterPro" id="IPR039361">
    <property type="entry name" value="Cyclin"/>
</dbReference>
<protein>
    <recommendedName>
        <fullName evidence="2">Cyclin-like domain-containing protein</fullName>
    </recommendedName>
</protein>
<dbReference type="CDD" id="cd20528">
    <property type="entry name" value="CYCLIN_CCNJ-like_rpt1"/>
    <property type="match status" value="1"/>
</dbReference>
<accession>A0A8S1K5M1</accession>
<dbReference type="EMBL" id="CAJJDN010000001">
    <property type="protein sequence ID" value="CAD8045678.1"/>
    <property type="molecule type" value="Genomic_DNA"/>
</dbReference>
<dbReference type="FunFam" id="1.10.472.10:FF:000165">
    <property type="entry name" value="Uncharacterized protein"/>
    <property type="match status" value="1"/>
</dbReference>
<dbReference type="InterPro" id="IPR013763">
    <property type="entry name" value="Cyclin-like_dom"/>
</dbReference>
<evidence type="ECO:0000313" key="3">
    <source>
        <dbReference type="EMBL" id="CAD8045678.1"/>
    </source>
</evidence>
<reference evidence="3" key="1">
    <citation type="submission" date="2021-01" db="EMBL/GenBank/DDBJ databases">
        <authorList>
            <consortium name="Genoscope - CEA"/>
            <person name="William W."/>
        </authorList>
    </citation>
    <scope>NUCLEOTIDE SEQUENCE</scope>
</reference>
<dbReference type="Proteomes" id="UP000692954">
    <property type="component" value="Unassembled WGS sequence"/>
</dbReference>
<feature type="domain" description="Cyclin-like" evidence="2">
    <location>
        <begin position="80"/>
        <end position="166"/>
    </location>
</feature>
<keyword evidence="4" id="KW-1185">Reference proteome</keyword>
<organism evidence="3 4">
    <name type="scientific">Paramecium sonneborni</name>
    <dbReference type="NCBI Taxonomy" id="65129"/>
    <lineage>
        <taxon>Eukaryota</taxon>
        <taxon>Sar</taxon>
        <taxon>Alveolata</taxon>
        <taxon>Ciliophora</taxon>
        <taxon>Intramacronucleata</taxon>
        <taxon>Oligohymenophorea</taxon>
        <taxon>Peniculida</taxon>
        <taxon>Parameciidae</taxon>
        <taxon>Paramecium</taxon>
    </lineage>
</organism>
<keyword evidence="1" id="KW-0195">Cyclin</keyword>
<dbReference type="InterPro" id="IPR006671">
    <property type="entry name" value="Cyclin_N"/>
</dbReference>
<proteinExistence type="inferred from homology"/>
<evidence type="ECO:0000256" key="1">
    <source>
        <dbReference type="RuleBase" id="RU000383"/>
    </source>
</evidence>
<dbReference type="Pfam" id="PF00134">
    <property type="entry name" value="Cyclin_N"/>
    <property type="match status" value="1"/>
</dbReference>
<dbReference type="OrthoDB" id="285802at2759"/>
<gene>
    <name evidence="3" type="ORF">PSON_ATCC_30995.1.T0010201</name>
</gene>
<name>A0A8S1K5M1_9CILI</name>
<comment type="similarity">
    <text evidence="1">Belongs to the cyclin family.</text>
</comment>
<dbReference type="AlphaFoldDB" id="A0A8S1K5M1"/>
<dbReference type="SMART" id="SM00385">
    <property type="entry name" value="CYCLIN"/>
    <property type="match status" value="1"/>
</dbReference>
<evidence type="ECO:0000313" key="4">
    <source>
        <dbReference type="Proteomes" id="UP000692954"/>
    </source>
</evidence>